<dbReference type="Gene3D" id="1.10.1400.10">
    <property type="match status" value="1"/>
</dbReference>
<dbReference type="CDD" id="cd03747">
    <property type="entry name" value="Ntn_PGA_like"/>
    <property type="match status" value="1"/>
</dbReference>
<dbReference type="Gene3D" id="2.30.120.10">
    <property type="match status" value="1"/>
</dbReference>
<feature type="binding site" evidence="5">
    <location>
        <position position="319"/>
    </location>
    <ligand>
        <name>Ca(2+)</name>
        <dbReference type="ChEBI" id="CHEBI:29108"/>
    </ligand>
</feature>
<dbReference type="Pfam" id="PF01804">
    <property type="entry name" value="Penicil_amidase"/>
    <property type="match status" value="1"/>
</dbReference>
<feature type="active site" description="Nucleophile" evidence="4">
    <location>
        <position position="247"/>
    </location>
</feature>
<dbReference type="InterPro" id="IPR023343">
    <property type="entry name" value="Penicillin_amidase_dom1"/>
</dbReference>
<dbReference type="InterPro" id="IPR002692">
    <property type="entry name" value="S45"/>
</dbReference>
<keyword evidence="5" id="KW-0479">Metal-binding</keyword>
<comment type="cofactor">
    <cofactor evidence="5">
        <name>Ca(2+)</name>
        <dbReference type="ChEBI" id="CHEBI:29108"/>
    </cofactor>
    <text evidence="5">Binds 1 Ca(2+) ion per dimer.</text>
</comment>
<keyword evidence="5" id="KW-0106">Calcium</keyword>
<dbReference type="GO" id="GO:0017000">
    <property type="term" value="P:antibiotic biosynthetic process"/>
    <property type="evidence" value="ECO:0007669"/>
    <property type="project" value="InterPro"/>
</dbReference>
<organism evidence="6 7">
    <name type="scientific">Pseudooceanicola pacificus</name>
    <dbReference type="NCBI Taxonomy" id="2676438"/>
    <lineage>
        <taxon>Bacteria</taxon>
        <taxon>Pseudomonadati</taxon>
        <taxon>Pseudomonadota</taxon>
        <taxon>Alphaproteobacteria</taxon>
        <taxon>Rhodobacterales</taxon>
        <taxon>Paracoccaceae</taxon>
        <taxon>Pseudooceanicola</taxon>
    </lineage>
</organism>
<dbReference type="Gene3D" id="3.60.20.10">
    <property type="entry name" value="Glutamine Phosphoribosylpyrophosphate, subunit 1, domain 1"/>
    <property type="match status" value="1"/>
</dbReference>
<dbReference type="GO" id="GO:0046872">
    <property type="term" value="F:metal ion binding"/>
    <property type="evidence" value="ECO:0007669"/>
    <property type="project" value="UniProtKB-KW"/>
</dbReference>
<dbReference type="Gene3D" id="1.10.439.10">
    <property type="entry name" value="Penicillin Amidohydrolase, domain 1"/>
    <property type="match status" value="1"/>
</dbReference>
<evidence type="ECO:0000256" key="2">
    <source>
        <dbReference type="ARBA" id="ARBA00022801"/>
    </source>
</evidence>
<dbReference type="PIRSF" id="PIRSF001227">
    <property type="entry name" value="Pen_acylase"/>
    <property type="match status" value="1"/>
</dbReference>
<proteinExistence type="inferred from homology"/>
<dbReference type="Proteomes" id="UP000443843">
    <property type="component" value="Unassembled WGS sequence"/>
</dbReference>
<dbReference type="GO" id="GO:0016811">
    <property type="term" value="F:hydrolase activity, acting on carbon-nitrogen (but not peptide) bonds, in linear amides"/>
    <property type="evidence" value="ECO:0007669"/>
    <property type="project" value="InterPro"/>
</dbReference>
<evidence type="ECO:0000256" key="4">
    <source>
        <dbReference type="PIRSR" id="PIRSR001227-1"/>
    </source>
</evidence>
<dbReference type="EMBL" id="WNXQ01000001">
    <property type="protein sequence ID" value="MWB76832.1"/>
    <property type="molecule type" value="Genomic_DNA"/>
</dbReference>
<keyword evidence="7" id="KW-1185">Reference proteome</keyword>
<dbReference type="SUPFAM" id="SSF56235">
    <property type="entry name" value="N-terminal nucleophile aminohydrolases (Ntn hydrolases)"/>
    <property type="match status" value="1"/>
</dbReference>
<evidence type="ECO:0000256" key="5">
    <source>
        <dbReference type="PIRSR" id="PIRSR001227-2"/>
    </source>
</evidence>
<comment type="similarity">
    <text evidence="1">Belongs to the peptidase S45 family.</text>
</comment>
<dbReference type="RefSeq" id="WP_160380959.1">
    <property type="nucleotide sequence ID" value="NZ_WNXQ01000001.1"/>
</dbReference>
<evidence type="ECO:0000313" key="7">
    <source>
        <dbReference type="Proteomes" id="UP000443843"/>
    </source>
</evidence>
<dbReference type="InterPro" id="IPR014395">
    <property type="entry name" value="Pen/GL7ACA/AHL_acylase"/>
</dbReference>
<accession>A0A844WAQ6</accession>
<dbReference type="AlphaFoldDB" id="A0A844WAQ6"/>
<reference evidence="6 7" key="1">
    <citation type="submission" date="2019-11" db="EMBL/GenBank/DDBJ databases">
        <title>Pseudooceanicola pacifica sp. nov., isolated from deep-sea sediment of the Pacific Ocean.</title>
        <authorList>
            <person name="Lyu L."/>
        </authorList>
    </citation>
    <scope>NUCLEOTIDE SEQUENCE [LARGE SCALE GENOMIC DNA]</scope>
    <source>
        <strain evidence="6 7">216_PA32_1</strain>
    </source>
</reference>
<sequence>MTGTATDIIALPGLDGPVEILMDRWGVAHIRAGSDADLFYAQGFNAARERLWQIDLWRKRGLGLLARDFGPGFIEQDKAARHFLYRGDMAADWAAYAPDARQICEAFTAGINAYVDAALTGRQPMPPEFALMDTQPDYWQPEDVTRIRSHCLTRNLLSEVVRNNAIAAHGARADLLREELRPRVDPVFDPDVPPGSVPMEALEMFKLATAEVSFTPERMAATLEQAHLWRVLSPLGDIMMAAEGDGSNNWVVAGHRTATGRPMMASDPHRAHILPSIRYMVHLKGPNFDVIGGGEPVLPGIAIGHNGHSAFSFTIFKSDQEDMYVYRTDPEDPDRYQYGDGWEGMQRVDETIPVRGAPDQPFTMRFTRHGPVVLDRPGQAYAVRTACGDAGSAPYLASLSVMRAQDYGTYRKALESWGAPTLNHLYADVTGTIAWQTVGLTPIRGNWNGLVPMPGDGRYEWRGRLTLDQMPHARDPACGYLATANENNIPEGWDPEAAAAIGYEWSDASRGERIHAVLEADASHTLEAAGRLQNDVHSMIAERTLAVLGSANLADPAAPAAALLAGWDCEMTADSAQAMFLEYWTNRHLKPALFDIVSTGDGPRGLLAPGSIQSVLDLLERPGDWLEGAEPLALRDQILSDTLAAAWADAQANHGAPGGWRWGALHTLPLPHKLARVAPEAEAWSIPTMELGGNGSTPNNAIYRASDFQTLTGPSIRLLMDVGAWDNSLFVNLPGQSGNPDSPHYGDLAQAWLKGDYRPLAYSDDAVEAATEARLRLVPG</sequence>
<evidence type="ECO:0000256" key="3">
    <source>
        <dbReference type="ARBA" id="ARBA00023145"/>
    </source>
</evidence>
<gene>
    <name evidence="6" type="ORF">GLS40_02200</name>
</gene>
<feature type="binding site" evidence="5">
    <location>
        <position position="322"/>
    </location>
    <ligand>
        <name>Ca(2+)</name>
        <dbReference type="ChEBI" id="CHEBI:29108"/>
    </ligand>
</feature>
<name>A0A844WAQ6_9RHOB</name>
<keyword evidence="3" id="KW-0865">Zymogen</keyword>
<dbReference type="InterPro" id="IPR043147">
    <property type="entry name" value="Penicillin_amidase_A-knob"/>
</dbReference>
<dbReference type="InterPro" id="IPR043146">
    <property type="entry name" value="Penicillin_amidase_N_B-knob"/>
</dbReference>
<evidence type="ECO:0000313" key="6">
    <source>
        <dbReference type="EMBL" id="MWB76832.1"/>
    </source>
</evidence>
<dbReference type="InterPro" id="IPR029055">
    <property type="entry name" value="Ntn_hydrolases_N"/>
</dbReference>
<dbReference type="PANTHER" id="PTHR34218">
    <property type="entry name" value="PEPTIDASE S45 PENICILLIN AMIDASE"/>
    <property type="match status" value="1"/>
</dbReference>
<comment type="caution">
    <text evidence="6">The sequence shown here is derived from an EMBL/GenBank/DDBJ whole genome shotgun (WGS) entry which is preliminary data.</text>
</comment>
<keyword evidence="2" id="KW-0378">Hydrolase</keyword>
<evidence type="ECO:0000256" key="1">
    <source>
        <dbReference type="ARBA" id="ARBA00006586"/>
    </source>
</evidence>
<protein>
    <submittedName>
        <fullName evidence="6">Penicillin acylase family protein</fullName>
    </submittedName>
</protein>
<dbReference type="PANTHER" id="PTHR34218:SF4">
    <property type="entry name" value="ACYL-HOMOSERINE LACTONE ACYLASE QUIP"/>
    <property type="match status" value="1"/>
</dbReference>